<dbReference type="Gene3D" id="1.10.3210.10">
    <property type="entry name" value="Hypothetical protein af1432"/>
    <property type="match status" value="1"/>
</dbReference>
<feature type="domain" description="HD" evidence="1">
    <location>
        <begin position="22"/>
        <end position="140"/>
    </location>
</feature>
<protein>
    <submittedName>
        <fullName evidence="2">Phosphohydrolase</fullName>
    </submittedName>
</protein>
<name>A0AA37I037_SEGBR</name>
<dbReference type="GeneID" id="72480443"/>
<dbReference type="InterPro" id="IPR003607">
    <property type="entry name" value="HD/PDEase_dom"/>
</dbReference>
<organism evidence="2 5">
    <name type="scientific">Segatella bryantii</name>
    <name type="common">Prevotella bryantii</name>
    <dbReference type="NCBI Taxonomy" id="77095"/>
    <lineage>
        <taxon>Bacteria</taxon>
        <taxon>Pseudomonadati</taxon>
        <taxon>Bacteroidota</taxon>
        <taxon>Bacteroidia</taxon>
        <taxon>Bacteroidales</taxon>
        <taxon>Prevotellaceae</taxon>
        <taxon>Segatella</taxon>
    </lineage>
</organism>
<reference evidence="3 4" key="1">
    <citation type="submission" date="2017-08" db="EMBL/GenBank/DDBJ databases">
        <title>Comparative genomics of non-oral Prevotella species.</title>
        <authorList>
            <person name="Accetto T."/>
            <person name="Nograsek B."/>
            <person name="Avgustin G."/>
        </authorList>
    </citation>
    <scope>NUCLEOTIDE SEQUENCE [LARGE SCALE GENOMIC DNA]</scope>
    <source>
        <strain evidence="3 4">TC1-1</strain>
    </source>
</reference>
<comment type="caution">
    <text evidence="2">The sequence shown here is derived from an EMBL/GenBank/DDBJ whole genome shotgun (WGS) entry which is preliminary data.</text>
</comment>
<evidence type="ECO:0000313" key="4">
    <source>
        <dbReference type="Proteomes" id="UP000216189"/>
    </source>
</evidence>
<dbReference type="EMBL" id="NPJF01000023">
    <property type="protein sequence ID" value="OYP56344.1"/>
    <property type="molecule type" value="Genomic_DNA"/>
</dbReference>
<keyword evidence="4" id="KW-1185">Reference proteome</keyword>
<evidence type="ECO:0000313" key="5">
    <source>
        <dbReference type="Proteomes" id="UP000887043"/>
    </source>
</evidence>
<dbReference type="Proteomes" id="UP000887043">
    <property type="component" value="Unassembled WGS sequence"/>
</dbReference>
<gene>
    <name evidence="3" type="ORF">CIK91_03240</name>
    <name evidence="2" type="ORF">PRRU23_02200</name>
</gene>
<sequence length="179" mass="20801">MDYQKIIDKYYPDDNALRYILLTHSTLVMKRAVRICDAHPELHMDRNFIMEAAMLHDIGICRCDAAGIQCLGTEPYICHGRIGAEMLRQEGFPRHARVCERHTGAGLSKEDIISQNLPLPHEDFLPETLEEQVICYADKFYSKTHPEREKSVEQAERSLAKFGDEGLNRFKQWEKMFEN</sequence>
<evidence type="ECO:0000313" key="3">
    <source>
        <dbReference type="EMBL" id="OYP56344.1"/>
    </source>
</evidence>
<proteinExistence type="predicted"/>
<evidence type="ECO:0000259" key="1">
    <source>
        <dbReference type="Pfam" id="PF01966"/>
    </source>
</evidence>
<dbReference type="NCBIfam" id="TIGR00277">
    <property type="entry name" value="HDIG"/>
    <property type="match status" value="1"/>
</dbReference>
<dbReference type="Proteomes" id="UP000216189">
    <property type="component" value="Unassembled WGS sequence"/>
</dbReference>
<accession>A0AA37I037</accession>
<dbReference type="PANTHER" id="PTHR35795:SF1">
    <property type="entry name" value="BIS(5'-NUCLEOSYL)-TETRAPHOSPHATASE, SYMMETRICAL"/>
    <property type="match status" value="1"/>
</dbReference>
<dbReference type="PANTHER" id="PTHR35795">
    <property type="entry name" value="SLR1885 PROTEIN"/>
    <property type="match status" value="1"/>
</dbReference>
<dbReference type="EMBL" id="BPTR01000001">
    <property type="protein sequence ID" value="GJG26520.1"/>
    <property type="molecule type" value="Genomic_DNA"/>
</dbReference>
<dbReference type="CDD" id="cd00077">
    <property type="entry name" value="HDc"/>
    <property type="match status" value="1"/>
</dbReference>
<dbReference type="InterPro" id="IPR006674">
    <property type="entry name" value="HD_domain"/>
</dbReference>
<dbReference type="Pfam" id="PF01966">
    <property type="entry name" value="HD"/>
    <property type="match status" value="1"/>
</dbReference>
<dbReference type="InterPro" id="IPR006675">
    <property type="entry name" value="HDIG_dom"/>
</dbReference>
<dbReference type="AlphaFoldDB" id="A0AA37I037"/>
<reference evidence="2" key="2">
    <citation type="submission" date="2021-08" db="EMBL/GenBank/DDBJ databases">
        <title>Prevotella lacticifex sp. nov., isolated from rumen of cow.</title>
        <authorList>
            <person name="Shinkai T."/>
            <person name="Ikeyama N."/>
            <person name="Kumagai M."/>
            <person name="Ohmori H."/>
            <person name="Sakamoto M."/>
            <person name="Ohkuma M."/>
            <person name="Mitsumori M."/>
        </authorList>
    </citation>
    <scope>NUCLEOTIDE SEQUENCE</scope>
    <source>
        <strain evidence="2">DSM 11371</strain>
    </source>
</reference>
<dbReference type="InterPro" id="IPR051094">
    <property type="entry name" value="Diverse_Catalytic_Enzymes"/>
</dbReference>
<dbReference type="RefSeq" id="WP_006281766.1">
    <property type="nucleotide sequence ID" value="NZ_BPTR01000001.1"/>
</dbReference>
<dbReference type="SUPFAM" id="SSF109604">
    <property type="entry name" value="HD-domain/PDEase-like"/>
    <property type="match status" value="1"/>
</dbReference>
<evidence type="ECO:0000313" key="2">
    <source>
        <dbReference type="EMBL" id="GJG26520.1"/>
    </source>
</evidence>